<dbReference type="Proteomes" id="UP000070371">
    <property type="component" value="Chromosome"/>
</dbReference>
<dbReference type="OrthoDB" id="9803231at2"/>
<evidence type="ECO:0000256" key="1">
    <source>
        <dbReference type="ARBA" id="ARBA00023172"/>
    </source>
</evidence>
<accession>A0A126UYI3</accession>
<keyword evidence="5" id="KW-1185">Reference proteome</keyword>
<evidence type="ECO:0000313" key="4">
    <source>
        <dbReference type="EMBL" id="AML53311.1"/>
    </source>
</evidence>
<dbReference type="InterPro" id="IPR012337">
    <property type="entry name" value="RNaseH-like_sf"/>
</dbReference>
<dbReference type="Pfam" id="PF00665">
    <property type="entry name" value="rve"/>
    <property type="match status" value="1"/>
</dbReference>
<dbReference type="InterPro" id="IPR036397">
    <property type="entry name" value="RNaseH_sf"/>
</dbReference>
<dbReference type="GO" id="GO:0006310">
    <property type="term" value="P:DNA recombination"/>
    <property type="evidence" value="ECO:0007669"/>
    <property type="project" value="UniProtKB-KW"/>
</dbReference>
<evidence type="ECO:0000313" key="5">
    <source>
        <dbReference type="Proteomes" id="UP000070371"/>
    </source>
</evidence>
<dbReference type="Pfam" id="PF13936">
    <property type="entry name" value="HTH_38"/>
    <property type="match status" value="1"/>
</dbReference>
<dbReference type="InterPro" id="IPR001584">
    <property type="entry name" value="Integrase_cat-core"/>
</dbReference>
<gene>
    <name evidence="3" type="ORF">RC74_05310</name>
    <name evidence="4" type="ORF">RC74_20495</name>
</gene>
<dbReference type="GO" id="GO:0032196">
    <property type="term" value="P:transposition"/>
    <property type="evidence" value="ECO:0007669"/>
    <property type="project" value="TreeGrafter"/>
</dbReference>
<dbReference type="Gene3D" id="3.30.420.10">
    <property type="entry name" value="Ribonuclease H-like superfamily/Ribonuclease H"/>
    <property type="match status" value="1"/>
</dbReference>
<dbReference type="GO" id="GO:0005829">
    <property type="term" value="C:cytosol"/>
    <property type="evidence" value="ECO:0007669"/>
    <property type="project" value="TreeGrafter"/>
</dbReference>
<organism evidence="3 5">
    <name type="scientific">Falsihalocynthiibacter arcticus</name>
    <dbReference type="NCBI Taxonomy" id="1579316"/>
    <lineage>
        <taxon>Bacteria</taxon>
        <taxon>Pseudomonadati</taxon>
        <taxon>Pseudomonadota</taxon>
        <taxon>Alphaproteobacteria</taxon>
        <taxon>Rhodobacterales</taxon>
        <taxon>Roseobacteraceae</taxon>
        <taxon>Falsihalocynthiibacter</taxon>
    </lineage>
</organism>
<dbReference type="KEGG" id="hat:RC74_05310"/>
<dbReference type="RefSeq" id="WP_062628146.1">
    <property type="nucleotide sequence ID" value="NZ_CP014327.1"/>
</dbReference>
<dbReference type="SUPFAM" id="SSF53098">
    <property type="entry name" value="Ribonuclease H-like"/>
    <property type="match status" value="1"/>
</dbReference>
<dbReference type="InterPro" id="IPR051917">
    <property type="entry name" value="Transposase-Integrase"/>
</dbReference>
<dbReference type="InterPro" id="IPR025246">
    <property type="entry name" value="IS30-like_HTH"/>
</dbReference>
<sequence length="386" mass="44779">MKYRTRTFYMDKQKSEMWARWQRGDSMSSIGRHFNRASSSIFPHFARTGGIRPADRTRSRHALSLNEREEISRGLVTKRSFRSIAQNLNRSPSTISREVRRNGGRQAYRAARSDQRAWDCATRPKLCKLSFNDPLCQLIARKLCRKWSPQQITGWLKHRYPDEEQNRVSHETIYRSLYVQTRGVLKKELQECLRSPRATRRSRHATQKSLELRKIKNAVSISERPPEVEDRAVPGHWEGDLIAGSNNSYIATLVERHSRFVMLAKVANKDTQSVTTALIKQARKLTKELYKSLTWDRGSEMAGHRKFTIATNIDVYFCDPQSPWQRGSNENTNRILRQYFPKGTDISGFSQAKLSAVARQLNERPRKTLQYQTPAEKFEACVASTR</sequence>
<dbReference type="AlphaFoldDB" id="A0A126UYI3"/>
<dbReference type="InterPro" id="IPR053392">
    <property type="entry name" value="Transposase_IS30-like"/>
</dbReference>
<name>A0A126UYI3_9RHOB</name>
<feature type="domain" description="Integrase catalytic" evidence="2">
    <location>
        <begin position="221"/>
        <end position="382"/>
    </location>
</feature>
<evidence type="ECO:0000259" key="2">
    <source>
        <dbReference type="PROSITE" id="PS50994"/>
    </source>
</evidence>
<keyword evidence="1" id="KW-0233">DNA recombination</keyword>
<dbReference type="PROSITE" id="PS50994">
    <property type="entry name" value="INTEGRASE"/>
    <property type="match status" value="1"/>
</dbReference>
<dbReference type="KEGG" id="hat:RC74_20495"/>
<dbReference type="EMBL" id="CP014327">
    <property type="protein sequence ID" value="AML50775.1"/>
    <property type="molecule type" value="Genomic_DNA"/>
</dbReference>
<dbReference type="PANTHER" id="PTHR10948">
    <property type="entry name" value="TRANSPOSASE"/>
    <property type="match status" value="1"/>
</dbReference>
<protein>
    <submittedName>
        <fullName evidence="3">Integrase</fullName>
    </submittedName>
</protein>
<reference evidence="3 5" key="1">
    <citation type="submission" date="2016-02" db="EMBL/GenBank/DDBJ databases">
        <title>Complete genome sequence of Halocynthiibacter arcticus PAMC 20958t from arctic marine sediment.</title>
        <authorList>
            <person name="Lee Y.M."/>
            <person name="Baek K."/>
            <person name="Lee H.K."/>
            <person name="Shin S.C."/>
        </authorList>
    </citation>
    <scope>NUCLEOTIDE SEQUENCE [LARGE SCALE GENOMIC DNA]</scope>
    <source>
        <strain evidence="3">PAMC 20958</strain>
    </source>
</reference>
<dbReference type="GO" id="GO:0015074">
    <property type="term" value="P:DNA integration"/>
    <property type="evidence" value="ECO:0007669"/>
    <property type="project" value="InterPro"/>
</dbReference>
<evidence type="ECO:0000313" key="3">
    <source>
        <dbReference type="EMBL" id="AML50775.1"/>
    </source>
</evidence>
<dbReference type="GO" id="GO:0003676">
    <property type="term" value="F:nucleic acid binding"/>
    <property type="evidence" value="ECO:0007669"/>
    <property type="project" value="InterPro"/>
</dbReference>
<dbReference type="GO" id="GO:0004803">
    <property type="term" value="F:transposase activity"/>
    <property type="evidence" value="ECO:0007669"/>
    <property type="project" value="TreeGrafter"/>
</dbReference>
<dbReference type="EMBL" id="CP014327">
    <property type="protein sequence ID" value="AML53311.1"/>
    <property type="molecule type" value="Genomic_DNA"/>
</dbReference>
<proteinExistence type="predicted"/>
<dbReference type="NCBIfam" id="NF033563">
    <property type="entry name" value="transpos_IS30"/>
    <property type="match status" value="1"/>
</dbReference>
<dbReference type="PANTHER" id="PTHR10948:SF23">
    <property type="entry name" value="TRANSPOSASE INSI FOR INSERTION SEQUENCE ELEMENT IS30A-RELATED"/>
    <property type="match status" value="1"/>
</dbReference>